<dbReference type="InterPro" id="IPR037171">
    <property type="entry name" value="NagB/RpiA_transferase-like"/>
</dbReference>
<dbReference type="PANTHER" id="PTHR21432:SF20">
    <property type="entry name" value="ACETYL-COA HYDROLASE"/>
    <property type="match status" value="1"/>
</dbReference>
<reference evidence="5 6" key="1">
    <citation type="submission" date="2019-11" db="EMBL/GenBank/DDBJ databases">
        <title>Comparative genomics of hydrocarbon-degrading Desulfosarcina strains.</title>
        <authorList>
            <person name="Watanabe M."/>
            <person name="Kojima H."/>
            <person name="Fukui M."/>
        </authorList>
    </citation>
    <scope>NUCLEOTIDE SEQUENCE [LARGE SCALE GENOMIC DNA]</scope>
    <source>
        <strain evidence="5 6">PP31</strain>
    </source>
</reference>
<proteinExistence type="inferred from homology"/>
<comment type="similarity">
    <text evidence="1">Belongs to the acetyl-CoA hydrolase/transferase family.</text>
</comment>
<dbReference type="Gene3D" id="3.40.1080.10">
    <property type="entry name" value="Glutaconate Coenzyme A-transferase"/>
    <property type="match status" value="1"/>
</dbReference>
<evidence type="ECO:0000256" key="2">
    <source>
        <dbReference type="ARBA" id="ARBA00022679"/>
    </source>
</evidence>
<dbReference type="InterPro" id="IPR038460">
    <property type="entry name" value="AcetylCoA_hyd_C_sf"/>
</dbReference>
<dbReference type="AlphaFoldDB" id="A0A5K7Z2Z3"/>
<dbReference type="PANTHER" id="PTHR21432">
    <property type="entry name" value="ACETYL-COA HYDROLASE-RELATED"/>
    <property type="match status" value="1"/>
</dbReference>
<dbReference type="Gene3D" id="3.40.1080.20">
    <property type="entry name" value="Acetyl-CoA hydrolase/transferase C-terminal domain"/>
    <property type="match status" value="1"/>
</dbReference>
<organism evidence="5 6">
    <name type="scientific">Desulfosarcina widdelii</name>
    <dbReference type="NCBI Taxonomy" id="947919"/>
    <lineage>
        <taxon>Bacteria</taxon>
        <taxon>Pseudomonadati</taxon>
        <taxon>Thermodesulfobacteriota</taxon>
        <taxon>Desulfobacteria</taxon>
        <taxon>Desulfobacterales</taxon>
        <taxon>Desulfosarcinaceae</taxon>
        <taxon>Desulfosarcina</taxon>
    </lineage>
</organism>
<dbReference type="Gene3D" id="3.30.750.70">
    <property type="entry name" value="4-hydroxybutyrate coenzyme like domains"/>
    <property type="match status" value="1"/>
</dbReference>
<evidence type="ECO:0000256" key="1">
    <source>
        <dbReference type="ARBA" id="ARBA00009632"/>
    </source>
</evidence>
<accession>A0A5K7Z2Z3</accession>
<feature type="domain" description="N-acetyltransferase" evidence="4">
    <location>
        <begin position="471"/>
        <end position="637"/>
    </location>
</feature>
<dbReference type="InterPro" id="IPR026888">
    <property type="entry name" value="AcetylCoA_hyd_C"/>
</dbReference>
<gene>
    <name evidence="5" type="ORF">DSCW_13080</name>
</gene>
<dbReference type="InterPro" id="IPR016181">
    <property type="entry name" value="Acyl_CoA_acyltransferase"/>
</dbReference>
<dbReference type="Gene3D" id="3.40.630.30">
    <property type="match status" value="1"/>
</dbReference>
<keyword evidence="2" id="KW-0808">Transferase</keyword>
<dbReference type="GO" id="GO:0016747">
    <property type="term" value="F:acyltransferase activity, transferring groups other than amino-acyl groups"/>
    <property type="evidence" value="ECO:0007669"/>
    <property type="project" value="InterPro"/>
</dbReference>
<feature type="region of interest" description="Disordered" evidence="3">
    <location>
        <begin position="633"/>
        <end position="655"/>
    </location>
</feature>
<dbReference type="PROSITE" id="PS51186">
    <property type="entry name" value="GNAT"/>
    <property type="match status" value="1"/>
</dbReference>
<evidence type="ECO:0000256" key="3">
    <source>
        <dbReference type="SAM" id="MobiDB-lite"/>
    </source>
</evidence>
<dbReference type="InterPro" id="IPR046433">
    <property type="entry name" value="ActCoA_hydro"/>
</dbReference>
<dbReference type="SUPFAM" id="SSF100950">
    <property type="entry name" value="NagB/RpiA/CoA transferase-like"/>
    <property type="match status" value="2"/>
</dbReference>
<sequence length="655" mass="73475">MDNNDTEENMDLETACPDKLVDAEAAVSKIKNGCRVFIGTGCGEPQHLIRTMVEDLNMQDIMVYQMLSSTFARYVDDPRFLRRFSLKLFFISSTMRKAAFEGKIDYIPTYLSQIPRYFANRRIGLDVALIQVSPPDRFGYCSLGVSVDITRAGMQNAKLVIAQVNPRMPRTGGDSYVHIDDINYFVKYEEPLVEALPSIKNKETASRIGFYVNQLVDDGATLQIGFGHLPYAILQTLTNKNDLGIHTQLITDGFLPLFENKVINNKKKTLLPGRTVASLAMGSEKLYRYLDKNPIFYFRSSEFVNDPTVIARNDNLISISSALEVDLTGQVCSDSMGHLFYSGIGDQVDFLRGSAMSKGGFSVIALPSTAQNGTVSRIVPHLSEGAGVATTRGDVNFVVTEYGIAELSGKSIYQRVMELAQIAHPKFREELIDVAKSRHYIFADQLPPSQDDLIFIEGYKNSMTLRDGKTVEFRPLLPSDEFAYRNFFYSLREETIYFRFFYKMKLFSHEVVQKQWASVDYRKNMSMIGQVRIGGHQELVAIGSYAEESDTCAEVAFVVREDFQGRGIASFLLADLERIAKENHFTSFSASVLRENTAMIHVFKKRYPNAKTSVSGGSDVNIHMDFSDAVEYDPTKSSNPDDADACVCQEPAKDS</sequence>
<dbReference type="Pfam" id="PF02550">
    <property type="entry name" value="AcetylCoA_hydro"/>
    <property type="match status" value="1"/>
</dbReference>
<evidence type="ECO:0000259" key="4">
    <source>
        <dbReference type="PROSITE" id="PS51186"/>
    </source>
</evidence>
<dbReference type="CDD" id="cd04301">
    <property type="entry name" value="NAT_SF"/>
    <property type="match status" value="1"/>
</dbReference>
<dbReference type="GO" id="GO:0006083">
    <property type="term" value="P:acetate metabolic process"/>
    <property type="evidence" value="ECO:0007669"/>
    <property type="project" value="InterPro"/>
</dbReference>
<name>A0A5K7Z2Z3_9BACT</name>
<dbReference type="GO" id="GO:0008775">
    <property type="term" value="F:acetate CoA-transferase activity"/>
    <property type="evidence" value="ECO:0007669"/>
    <property type="project" value="InterPro"/>
</dbReference>
<dbReference type="Proteomes" id="UP000427769">
    <property type="component" value="Chromosome"/>
</dbReference>
<dbReference type="SUPFAM" id="SSF55729">
    <property type="entry name" value="Acyl-CoA N-acyltransferases (Nat)"/>
    <property type="match status" value="1"/>
</dbReference>
<dbReference type="Pfam" id="PF13336">
    <property type="entry name" value="AcetylCoA_hyd_C"/>
    <property type="match status" value="1"/>
</dbReference>
<dbReference type="Pfam" id="PF00583">
    <property type="entry name" value="Acetyltransf_1"/>
    <property type="match status" value="1"/>
</dbReference>
<keyword evidence="6" id="KW-1185">Reference proteome</keyword>
<dbReference type="InterPro" id="IPR000182">
    <property type="entry name" value="GNAT_dom"/>
</dbReference>
<protein>
    <recommendedName>
        <fullName evidence="4">N-acetyltransferase domain-containing protein</fullName>
    </recommendedName>
</protein>
<evidence type="ECO:0000313" key="6">
    <source>
        <dbReference type="Proteomes" id="UP000427769"/>
    </source>
</evidence>
<evidence type="ECO:0000313" key="5">
    <source>
        <dbReference type="EMBL" id="BBO73891.1"/>
    </source>
</evidence>
<dbReference type="InterPro" id="IPR003702">
    <property type="entry name" value="ActCoA_hydro_N"/>
</dbReference>
<dbReference type="EMBL" id="AP021875">
    <property type="protein sequence ID" value="BBO73891.1"/>
    <property type="molecule type" value="Genomic_DNA"/>
</dbReference>
<dbReference type="KEGG" id="dwd:DSCW_13080"/>